<evidence type="ECO:0000313" key="1">
    <source>
        <dbReference type="EMBL" id="RKH61643.1"/>
    </source>
</evidence>
<gene>
    <name evidence="1" type="ORF">D7W81_23475</name>
</gene>
<dbReference type="GO" id="GO:0008168">
    <property type="term" value="F:methyltransferase activity"/>
    <property type="evidence" value="ECO:0007669"/>
    <property type="project" value="UniProtKB-KW"/>
</dbReference>
<dbReference type="Gene3D" id="3.40.50.150">
    <property type="entry name" value="Vaccinia Virus protein VP39"/>
    <property type="match status" value="1"/>
</dbReference>
<accession>A0A3A8PZ69</accession>
<comment type="caution">
    <text evidence="1">The sequence shown here is derived from an EMBL/GenBank/DDBJ whole genome shotgun (WGS) entry which is preliminary data.</text>
</comment>
<protein>
    <submittedName>
        <fullName evidence="1">Class I SAM-dependent methyltransferase</fullName>
    </submittedName>
</protein>
<dbReference type="Proteomes" id="UP000267003">
    <property type="component" value="Unassembled WGS sequence"/>
</dbReference>
<dbReference type="EMBL" id="RAWK01000146">
    <property type="protein sequence ID" value="RKH61643.1"/>
    <property type="molecule type" value="Genomic_DNA"/>
</dbReference>
<keyword evidence="2" id="KW-1185">Reference proteome</keyword>
<sequence length="529" mass="59311">MGPRRHHNTFACLVHERRECVMDLVRNLHHLDPDSRILLYNGGPDTELLKGLPVERYNAVVHPGARPMKWGWLHDFALDCFRFALEHEPFDTMTIVDSDQLGLRPGYSAFIAEFLARHPGAGLLGNVQLPGSPVPLSAPAAHARRELDLWRPFLKKFPDGEAQFVHWTFWPSTVFSAEAANDLVKLWDSDAQLRDILSRSRMWATEEVLFPTLVAMLGHRVLTSPCRYDVVKYRVQYSTRELDAAMSRQGSYWAHPVPRRHEDPLRAHVRSRFQEYLKPTTSVEAVEAARVMALQGREEKPRPKLLLAWPILSEMRKIEGWLSEEEADLLMASCSHVLCAPGAPQSVVEVGSYCGKATVVLARVAEALGTAARVHAIDPGDGVVGSRDGKLERKGATRHKLEQTLRSSGLDSMVHVHFQQAPQVAWSEPIGFLLVDGLHDYDSVSADFHHLEPWLTLGGLVAFHDCVDYFPGVKLFVQELLRDGRFRHVRTAGTLVVLEKLAECEKPQVRCLSDQPSGVTLRSIGILSG</sequence>
<name>A0A3A8PZ69_9BACT</name>
<proteinExistence type="predicted"/>
<organism evidence="1 2">
    <name type="scientific">Corallococcus aberystwythensis</name>
    <dbReference type="NCBI Taxonomy" id="2316722"/>
    <lineage>
        <taxon>Bacteria</taxon>
        <taxon>Pseudomonadati</taxon>
        <taxon>Myxococcota</taxon>
        <taxon>Myxococcia</taxon>
        <taxon>Myxococcales</taxon>
        <taxon>Cystobacterineae</taxon>
        <taxon>Myxococcaceae</taxon>
        <taxon>Corallococcus</taxon>
    </lineage>
</organism>
<dbReference type="SUPFAM" id="SSF53335">
    <property type="entry name" value="S-adenosyl-L-methionine-dependent methyltransferases"/>
    <property type="match status" value="1"/>
</dbReference>
<evidence type="ECO:0000313" key="2">
    <source>
        <dbReference type="Proteomes" id="UP000267003"/>
    </source>
</evidence>
<dbReference type="GO" id="GO:0032259">
    <property type="term" value="P:methylation"/>
    <property type="evidence" value="ECO:0007669"/>
    <property type="project" value="UniProtKB-KW"/>
</dbReference>
<reference evidence="2" key="1">
    <citation type="submission" date="2018-09" db="EMBL/GenBank/DDBJ databases">
        <authorList>
            <person name="Livingstone P.G."/>
            <person name="Whitworth D.E."/>
        </authorList>
    </citation>
    <scope>NUCLEOTIDE SEQUENCE [LARGE SCALE GENOMIC DNA]</scope>
    <source>
        <strain evidence="2">AB050A</strain>
    </source>
</reference>
<keyword evidence="1" id="KW-0489">Methyltransferase</keyword>
<dbReference type="Pfam" id="PF13578">
    <property type="entry name" value="Methyltransf_24"/>
    <property type="match status" value="1"/>
</dbReference>
<dbReference type="OrthoDB" id="5458825at2"/>
<dbReference type="InterPro" id="IPR029063">
    <property type="entry name" value="SAM-dependent_MTases_sf"/>
</dbReference>
<dbReference type="RefSeq" id="WP_120557636.1">
    <property type="nucleotide sequence ID" value="NZ_RAWK01000146.1"/>
</dbReference>
<keyword evidence="1" id="KW-0808">Transferase</keyword>
<dbReference type="AlphaFoldDB" id="A0A3A8PZ69"/>